<feature type="compositionally biased region" description="Basic and acidic residues" evidence="1">
    <location>
        <begin position="15"/>
        <end position="25"/>
    </location>
</feature>
<proteinExistence type="predicted"/>
<name>A0A1F5TRB7_9BACT</name>
<dbReference type="EMBL" id="MFGO01000008">
    <property type="protein sequence ID" value="OGF41473.1"/>
    <property type="molecule type" value="Genomic_DNA"/>
</dbReference>
<evidence type="ECO:0000313" key="2">
    <source>
        <dbReference type="EMBL" id="OGF41473.1"/>
    </source>
</evidence>
<accession>A0A1F5TRB7</accession>
<dbReference type="AlphaFoldDB" id="A0A1F5TRB7"/>
<evidence type="ECO:0000313" key="3">
    <source>
        <dbReference type="Proteomes" id="UP000177579"/>
    </source>
</evidence>
<reference evidence="2 3" key="1">
    <citation type="journal article" date="2016" name="Nat. Commun.">
        <title>Thousands of microbial genomes shed light on interconnected biogeochemical processes in an aquifer system.</title>
        <authorList>
            <person name="Anantharaman K."/>
            <person name="Brown C.T."/>
            <person name="Hug L.A."/>
            <person name="Sharon I."/>
            <person name="Castelle C.J."/>
            <person name="Probst A.J."/>
            <person name="Thomas B.C."/>
            <person name="Singh A."/>
            <person name="Wilkins M.J."/>
            <person name="Karaoz U."/>
            <person name="Brodie E.L."/>
            <person name="Williams K.H."/>
            <person name="Hubbard S.S."/>
            <person name="Banfield J.F."/>
        </authorList>
    </citation>
    <scope>NUCLEOTIDE SEQUENCE [LARGE SCALE GENOMIC DNA]</scope>
</reference>
<protein>
    <submittedName>
        <fullName evidence="2">Uncharacterized protein</fullName>
    </submittedName>
</protein>
<organism evidence="2 3">
    <name type="scientific">Candidatus Falkowbacteria bacterium RIFOXYD2_FULL_34_120</name>
    <dbReference type="NCBI Taxonomy" id="1798007"/>
    <lineage>
        <taxon>Bacteria</taxon>
        <taxon>Candidatus Falkowiibacteriota</taxon>
    </lineage>
</organism>
<feature type="region of interest" description="Disordered" evidence="1">
    <location>
        <begin position="1"/>
        <end position="25"/>
    </location>
</feature>
<evidence type="ECO:0000256" key="1">
    <source>
        <dbReference type="SAM" id="MobiDB-lite"/>
    </source>
</evidence>
<sequence length="186" mass="21451">MRSPEVAMRKFHQQKISERQEKPSEGKICEGKLIGECTEKHQEHLPYHLAIAQVKENQPTKLPQFAEGLTDTVDYLLHPDELDGTENIKFYTACGSTLDKKHGIDAFMEINDNGKVHRITLDITMNPTKIEHKADVIIHVPEEGINMKNNPQLFRKTTEEAAKQIIKKFEEKKEQFLADISIRKYN</sequence>
<comment type="caution">
    <text evidence="2">The sequence shown here is derived from an EMBL/GenBank/DDBJ whole genome shotgun (WGS) entry which is preliminary data.</text>
</comment>
<gene>
    <name evidence="2" type="ORF">A2531_02160</name>
</gene>
<dbReference type="Proteomes" id="UP000177579">
    <property type="component" value="Unassembled WGS sequence"/>
</dbReference>